<sequence length="58" mass="6550">MEPLQLIPQFSNFSIFLTGHAQGLIFLSLDHVHLPLKSLQFSLHLFHLSIICSCSCLL</sequence>
<dbReference type="EMBL" id="GBRH01192719">
    <property type="protein sequence ID" value="JAE05177.1"/>
    <property type="molecule type" value="Transcribed_RNA"/>
</dbReference>
<organism evidence="1">
    <name type="scientific">Arundo donax</name>
    <name type="common">Giant reed</name>
    <name type="synonym">Donax arundinaceus</name>
    <dbReference type="NCBI Taxonomy" id="35708"/>
    <lineage>
        <taxon>Eukaryota</taxon>
        <taxon>Viridiplantae</taxon>
        <taxon>Streptophyta</taxon>
        <taxon>Embryophyta</taxon>
        <taxon>Tracheophyta</taxon>
        <taxon>Spermatophyta</taxon>
        <taxon>Magnoliopsida</taxon>
        <taxon>Liliopsida</taxon>
        <taxon>Poales</taxon>
        <taxon>Poaceae</taxon>
        <taxon>PACMAD clade</taxon>
        <taxon>Arundinoideae</taxon>
        <taxon>Arundineae</taxon>
        <taxon>Arundo</taxon>
    </lineage>
</organism>
<accession>A0A0A9EYM8</accession>
<dbReference type="AlphaFoldDB" id="A0A0A9EYM8"/>
<reference evidence="1" key="1">
    <citation type="submission" date="2014-09" db="EMBL/GenBank/DDBJ databases">
        <authorList>
            <person name="Magalhaes I.L.F."/>
            <person name="Oliveira U."/>
            <person name="Santos F.R."/>
            <person name="Vidigal T.H.D.A."/>
            <person name="Brescovit A.D."/>
            <person name="Santos A.J."/>
        </authorList>
    </citation>
    <scope>NUCLEOTIDE SEQUENCE</scope>
    <source>
        <tissue evidence="1">Shoot tissue taken approximately 20 cm above the soil surface</tissue>
    </source>
</reference>
<name>A0A0A9EYM8_ARUDO</name>
<proteinExistence type="predicted"/>
<protein>
    <submittedName>
        <fullName evidence="1">Uncharacterized protein</fullName>
    </submittedName>
</protein>
<evidence type="ECO:0000313" key="1">
    <source>
        <dbReference type="EMBL" id="JAE05177.1"/>
    </source>
</evidence>
<reference evidence="1" key="2">
    <citation type="journal article" date="2015" name="Data Brief">
        <title>Shoot transcriptome of the giant reed, Arundo donax.</title>
        <authorList>
            <person name="Barrero R.A."/>
            <person name="Guerrero F.D."/>
            <person name="Moolhuijzen P."/>
            <person name="Goolsby J.A."/>
            <person name="Tidwell J."/>
            <person name="Bellgard S.E."/>
            <person name="Bellgard M.I."/>
        </authorList>
    </citation>
    <scope>NUCLEOTIDE SEQUENCE</scope>
    <source>
        <tissue evidence="1">Shoot tissue taken approximately 20 cm above the soil surface</tissue>
    </source>
</reference>